<feature type="domain" description="PAS" evidence="2">
    <location>
        <begin position="269"/>
        <end position="296"/>
    </location>
</feature>
<dbReference type="CDD" id="cd00130">
    <property type="entry name" value="PAS"/>
    <property type="match status" value="1"/>
</dbReference>
<feature type="transmembrane region" description="Helical" evidence="1">
    <location>
        <begin position="52"/>
        <end position="74"/>
    </location>
</feature>
<dbReference type="PROSITE" id="PS50924">
    <property type="entry name" value="MHYT"/>
    <property type="match status" value="1"/>
</dbReference>
<dbReference type="InterPro" id="IPR035965">
    <property type="entry name" value="PAS-like_dom_sf"/>
</dbReference>
<dbReference type="PANTHER" id="PTHR44757">
    <property type="entry name" value="DIGUANYLATE CYCLASE DGCP"/>
    <property type="match status" value="1"/>
</dbReference>
<dbReference type="CDD" id="cd01948">
    <property type="entry name" value="EAL"/>
    <property type="match status" value="1"/>
</dbReference>
<evidence type="ECO:0000259" key="4">
    <source>
        <dbReference type="PROSITE" id="PS50924"/>
    </source>
</evidence>
<dbReference type="GO" id="GO:0016020">
    <property type="term" value="C:membrane"/>
    <property type="evidence" value="ECO:0007669"/>
    <property type="project" value="UniProtKB-UniRule"/>
</dbReference>
<protein>
    <submittedName>
        <fullName evidence="5">NO-binding membrane sensor protein with MHYT domain</fullName>
    </submittedName>
</protein>
<dbReference type="SUPFAM" id="SSF55785">
    <property type="entry name" value="PYP-like sensor domain (PAS domain)"/>
    <property type="match status" value="1"/>
</dbReference>
<feature type="transmembrane region" description="Helical" evidence="1">
    <location>
        <begin position="177"/>
        <end position="198"/>
    </location>
</feature>
<dbReference type="Pfam" id="PF03707">
    <property type="entry name" value="MHYT"/>
    <property type="match status" value="2"/>
</dbReference>
<accession>A0A7W6MK81</accession>
<dbReference type="InterPro" id="IPR052155">
    <property type="entry name" value="Biofilm_reg_signaling"/>
</dbReference>
<feature type="transmembrane region" description="Helical" evidence="1">
    <location>
        <begin position="218"/>
        <end position="241"/>
    </location>
</feature>
<dbReference type="AlphaFoldDB" id="A0A7W6MK81"/>
<keyword evidence="1" id="KW-1133">Transmembrane helix</keyword>
<evidence type="ECO:0000256" key="1">
    <source>
        <dbReference type="PROSITE-ProRule" id="PRU00244"/>
    </source>
</evidence>
<dbReference type="Gene3D" id="3.30.450.20">
    <property type="entry name" value="PAS domain"/>
    <property type="match status" value="1"/>
</dbReference>
<dbReference type="Proteomes" id="UP000542776">
    <property type="component" value="Unassembled WGS sequence"/>
</dbReference>
<evidence type="ECO:0000259" key="2">
    <source>
        <dbReference type="PROSITE" id="PS50112"/>
    </source>
</evidence>
<comment type="caution">
    <text evidence="5">The sequence shown here is derived from an EMBL/GenBank/DDBJ whole genome shotgun (WGS) entry which is preliminary data.</text>
</comment>
<dbReference type="InterPro" id="IPR035919">
    <property type="entry name" value="EAL_sf"/>
</dbReference>
<reference evidence="5 6" key="1">
    <citation type="submission" date="2020-08" db="EMBL/GenBank/DDBJ databases">
        <title>Genomic Encyclopedia of Type Strains, Phase IV (KMG-IV): sequencing the most valuable type-strain genomes for metagenomic binning, comparative biology and taxonomic classification.</title>
        <authorList>
            <person name="Goeker M."/>
        </authorList>
    </citation>
    <scope>NUCLEOTIDE SEQUENCE [LARGE SCALE GENOMIC DNA]</scope>
    <source>
        <strain evidence="5 6">DSM 102238</strain>
    </source>
</reference>
<evidence type="ECO:0000259" key="3">
    <source>
        <dbReference type="PROSITE" id="PS50883"/>
    </source>
</evidence>
<evidence type="ECO:0000313" key="5">
    <source>
        <dbReference type="EMBL" id="MBB3998864.1"/>
    </source>
</evidence>
<dbReference type="EMBL" id="JACIEK010000007">
    <property type="protein sequence ID" value="MBB3998864.1"/>
    <property type="molecule type" value="Genomic_DNA"/>
</dbReference>
<dbReference type="SMART" id="SM00052">
    <property type="entry name" value="EAL"/>
    <property type="match status" value="1"/>
</dbReference>
<feature type="transmembrane region" description="Helical" evidence="1">
    <location>
        <begin position="149"/>
        <end position="170"/>
    </location>
</feature>
<keyword evidence="1" id="KW-0472">Membrane</keyword>
<dbReference type="PROSITE" id="PS50883">
    <property type="entry name" value="EAL"/>
    <property type="match status" value="1"/>
</dbReference>
<feature type="transmembrane region" description="Helical" evidence="1">
    <location>
        <begin position="15"/>
        <end position="32"/>
    </location>
</feature>
<dbReference type="Pfam" id="PF00563">
    <property type="entry name" value="EAL"/>
    <property type="match status" value="1"/>
</dbReference>
<dbReference type="Gene3D" id="3.20.20.450">
    <property type="entry name" value="EAL domain"/>
    <property type="match status" value="1"/>
</dbReference>
<feature type="domain" description="MHYT" evidence="4">
    <location>
        <begin position="15"/>
        <end position="201"/>
    </location>
</feature>
<feature type="transmembrane region" description="Helical" evidence="1">
    <location>
        <begin position="86"/>
        <end position="107"/>
    </location>
</feature>
<keyword evidence="1" id="KW-0812">Transmembrane</keyword>
<feature type="domain" description="EAL" evidence="3">
    <location>
        <begin position="236"/>
        <end position="498"/>
    </location>
</feature>
<dbReference type="RefSeq" id="WP_183200397.1">
    <property type="nucleotide sequence ID" value="NZ_JACIEK010000007.1"/>
</dbReference>
<dbReference type="InterPro" id="IPR001633">
    <property type="entry name" value="EAL_dom"/>
</dbReference>
<dbReference type="SUPFAM" id="SSF141868">
    <property type="entry name" value="EAL domain-like"/>
    <property type="match status" value="1"/>
</dbReference>
<dbReference type="PROSITE" id="PS50112">
    <property type="entry name" value="PAS"/>
    <property type="match status" value="1"/>
</dbReference>
<organism evidence="5 6">
    <name type="scientific">Aureimonas pseudogalii</name>
    <dbReference type="NCBI Taxonomy" id="1744844"/>
    <lineage>
        <taxon>Bacteria</taxon>
        <taxon>Pseudomonadati</taxon>
        <taxon>Pseudomonadota</taxon>
        <taxon>Alphaproteobacteria</taxon>
        <taxon>Hyphomicrobiales</taxon>
        <taxon>Aurantimonadaceae</taxon>
        <taxon>Aureimonas</taxon>
    </lineage>
</organism>
<name>A0A7W6MK81_9HYPH</name>
<feature type="transmembrane region" description="Helical" evidence="1">
    <location>
        <begin position="116"/>
        <end position="137"/>
    </location>
</feature>
<dbReference type="InterPro" id="IPR005330">
    <property type="entry name" value="MHYT_dom"/>
</dbReference>
<dbReference type="PANTHER" id="PTHR44757:SF2">
    <property type="entry name" value="BIOFILM ARCHITECTURE MAINTENANCE PROTEIN MBAA"/>
    <property type="match status" value="1"/>
</dbReference>
<sequence length="505" mass="53683">MNAILTCLQSSHDPALLALAALAALVCALGVYGSSSVARHAGRVDGTARRRWAAVGIVAAGCTAWATHMVALLAFQPGMQSGFDPWMTALSLLLAVAGIGAGLLVVVGRRDASRRFAGGVVIGTGVALLHYVGQAAYVVRGVAQWNHELVAMSLLVGLPLFGLSLAVSGVRNRSMRAAGAPLLLLSIAVLHLGGMAALQLEFDPRIELPSSAVSPDVLAPAVAIICFGLLCVAVIGLRLTLHAKAVLRRERLRLGELANLALEGLAICDGDRILTVNDSLATLCGMAPAEFVGRSLRSLVPGRDLLALPEREEADADVVTPAGKLLPVRVLRSEVRLGGRPQAIIAFRDQRERLRSEERIAGLPAHALELEVTENVVLQSERTTASHLKRLRAMGVGIAFDDFGTGYASLTMLKQLDVTRLKIDRSFVREIETNRKDQAIVDAVIRMAEGCDLAVIAEGIETKAQADYLRGRLPEGQGYLFGKPMTAGSFSLFFVEPAEPIRRTG</sequence>
<dbReference type="InterPro" id="IPR000014">
    <property type="entry name" value="PAS"/>
</dbReference>
<proteinExistence type="predicted"/>
<evidence type="ECO:0000313" key="6">
    <source>
        <dbReference type="Proteomes" id="UP000542776"/>
    </source>
</evidence>
<keyword evidence="6" id="KW-1185">Reference proteome</keyword>
<gene>
    <name evidence="5" type="ORF">GGR04_002719</name>
</gene>